<organism evidence="2 3">
    <name type="scientific">Polarella glacialis</name>
    <name type="common">Dinoflagellate</name>
    <dbReference type="NCBI Taxonomy" id="89957"/>
    <lineage>
        <taxon>Eukaryota</taxon>
        <taxon>Sar</taxon>
        <taxon>Alveolata</taxon>
        <taxon>Dinophyceae</taxon>
        <taxon>Suessiales</taxon>
        <taxon>Suessiaceae</taxon>
        <taxon>Polarella</taxon>
    </lineage>
</organism>
<dbReference type="Proteomes" id="UP000654075">
    <property type="component" value="Unassembled WGS sequence"/>
</dbReference>
<gene>
    <name evidence="2" type="ORF">PGLA1383_LOCUS17439</name>
</gene>
<keyword evidence="1" id="KW-0812">Transmembrane</keyword>
<sequence length="179" mass="20215">MRCSRFCQRGGCWWRNNWQVAMLYTKSLAVLMGSLMHTMGVWVLLDKHVQPAAWSTCSDDGLAPAGFPISCYERNVSLLVAGLALVIATNTVKEDFGVDPAFLRLLGMPAGQGRQKHLAAINQHEITVTQLKVIRLMLPRSASRDEARQSLLHKMAETRILSFVQQWKREHVERKVDAQ</sequence>
<proteinExistence type="predicted"/>
<protein>
    <submittedName>
        <fullName evidence="2">Uncharacterized protein</fullName>
    </submittedName>
</protein>
<evidence type="ECO:0000313" key="2">
    <source>
        <dbReference type="EMBL" id="CAE8599069.1"/>
    </source>
</evidence>
<feature type="transmembrane region" description="Helical" evidence="1">
    <location>
        <begin position="21"/>
        <end position="45"/>
    </location>
</feature>
<keyword evidence="1" id="KW-1133">Transmembrane helix</keyword>
<reference evidence="2" key="1">
    <citation type="submission" date="2021-02" db="EMBL/GenBank/DDBJ databases">
        <authorList>
            <person name="Dougan E. K."/>
            <person name="Rhodes N."/>
            <person name="Thang M."/>
            <person name="Chan C."/>
        </authorList>
    </citation>
    <scope>NUCLEOTIDE SEQUENCE</scope>
</reference>
<dbReference type="EMBL" id="CAJNNV010010815">
    <property type="protein sequence ID" value="CAE8599069.1"/>
    <property type="molecule type" value="Genomic_DNA"/>
</dbReference>
<evidence type="ECO:0000313" key="3">
    <source>
        <dbReference type="Proteomes" id="UP000654075"/>
    </source>
</evidence>
<evidence type="ECO:0000256" key="1">
    <source>
        <dbReference type="SAM" id="Phobius"/>
    </source>
</evidence>
<dbReference type="AlphaFoldDB" id="A0A813ED61"/>
<keyword evidence="3" id="KW-1185">Reference proteome</keyword>
<comment type="caution">
    <text evidence="2">The sequence shown here is derived from an EMBL/GenBank/DDBJ whole genome shotgun (WGS) entry which is preliminary data.</text>
</comment>
<accession>A0A813ED61</accession>
<keyword evidence="1" id="KW-0472">Membrane</keyword>
<name>A0A813ED61_POLGL</name>